<dbReference type="SUPFAM" id="SSF56672">
    <property type="entry name" value="DNA/RNA polymerases"/>
    <property type="match status" value="1"/>
</dbReference>
<dbReference type="InterPro" id="IPR043502">
    <property type="entry name" value="DNA/RNA_pol_sf"/>
</dbReference>
<dbReference type="InterPro" id="IPR041588">
    <property type="entry name" value="Integrase_H2C2"/>
</dbReference>
<dbReference type="PANTHER" id="PTHR37984">
    <property type="entry name" value="PROTEIN CBG26694"/>
    <property type="match status" value="1"/>
</dbReference>
<dbReference type="Proteomes" id="UP000765509">
    <property type="component" value="Unassembled WGS sequence"/>
</dbReference>
<dbReference type="EMBL" id="AVOT02077014">
    <property type="protein sequence ID" value="MBW0565190.1"/>
    <property type="molecule type" value="Genomic_DNA"/>
</dbReference>
<feature type="domain" description="Integrase zinc-binding" evidence="3">
    <location>
        <begin position="299"/>
        <end position="344"/>
    </location>
</feature>
<dbReference type="InterPro" id="IPR041577">
    <property type="entry name" value="RT_RNaseH_2"/>
</dbReference>
<dbReference type="InterPro" id="IPR050951">
    <property type="entry name" value="Retrovirus_Pol_polyprotein"/>
</dbReference>
<keyword evidence="5" id="KW-1185">Reference proteome</keyword>
<gene>
    <name evidence="4" type="ORF">O181_104905</name>
</gene>
<evidence type="ECO:0000313" key="4">
    <source>
        <dbReference type="EMBL" id="MBW0565190.1"/>
    </source>
</evidence>
<name>A0A9Q3PL60_9BASI</name>
<evidence type="ECO:0000256" key="1">
    <source>
        <dbReference type="ARBA" id="ARBA00023268"/>
    </source>
</evidence>
<comment type="caution">
    <text evidence="4">The sequence shown here is derived from an EMBL/GenBank/DDBJ whole genome shotgun (WGS) entry which is preliminary data.</text>
</comment>
<dbReference type="Gene3D" id="1.10.340.70">
    <property type="match status" value="1"/>
</dbReference>
<proteinExistence type="predicted"/>
<dbReference type="Pfam" id="PF17919">
    <property type="entry name" value="RT_RNaseH_2"/>
    <property type="match status" value="1"/>
</dbReference>
<protein>
    <recommendedName>
        <fullName evidence="6">Reverse transcriptase/retrotransposon-derived protein RNase H-like domain-containing protein</fullName>
    </recommendedName>
</protein>
<dbReference type="InterPro" id="IPR043128">
    <property type="entry name" value="Rev_trsase/Diguanyl_cyclase"/>
</dbReference>
<evidence type="ECO:0008006" key="6">
    <source>
        <dbReference type="Google" id="ProtNLM"/>
    </source>
</evidence>
<evidence type="ECO:0000259" key="3">
    <source>
        <dbReference type="Pfam" id="PF17921"/>
    </source>
</evidence>
<dbReference type="GO" id="GO:0003824">
    <property type="term" value="F:catalytic activity"/>
    <property type="evidence" value="ECO:0007669"/>
    <property type="project" value="UniProtKB-KW"/>
</dbReference>
<keyword evidence="1" id="KW-0511">Multifunctional enzyme</keyword>
<organism evidence="4 5">
    <name type="scientific">Austropuccinia psidii MF-1</name>
    <dbReference type="NCBI Taxonomy" id="1389203"/>
    <lineage>
        <taxon>Eukaryota</taxon>
        <taxon>Fungi</taxon>
        <taxon>Dikarya</taxon>
        <taxon>Basidiomycota</taxon>
        <taxon>Pucciniomycotina</taxon>
        <taxon>Pucciniomycetes</taxon>
        <taxon>Pucciniales</taxon>
        <taxon>Sphaerophragmiaceae</taxon>
        <taxon>Austropuccinia</taxon>
    </lineage>
</organism>
<dbReference type="FunFam" id="3.30.70.270:FF:000020">
    <property type="entry name" value="Transposon Tf2-6 polyprotein-like Protein"/>
    <property type="match status" value="1"/>
</dbReference>
<dbReference type="Pfam" id="PF17921">
    <property type="entry name" value="Integrase_H2C2"/>
    <property type="match status" value="1"/>
</dbReference>
<accession>A0A9Q3PL60</accession>
<evidence type="ECO:0000313" key="5">
    <source>
        <dbReference type="Proteomes" id="UP000765509"/>
    </source>
</evidence>
<dbReference type="AlphaFoldDB" id="A0A9Q3PL60"/>
<feature type="domain" description="Reverse transcriptase/retrotransposon-derived protein RNase H-like" evidence="2">
    <location>
        <begin position="111"/>
        <end position="203"/>
    </location>
</feature>
<reference evidence="4" key="1">
    <citation type="submission" date="2021-03" db="EMBL/GenBank/DDBJ databases">
        <title>Draft genome sequence of rust myrtle Austropuccinia psidii MF-1, a brazilian biotype.</title>
        <authorList>
            <person name="Quecine M.C."/>
            <person name="Pachon D.M.R."/>
            <person name="Bonatelli M.L."/>
            <person name="Correr F.H."/>
            <person name="Franceschini L.M."/>
            <person name="Leite T.F."/>
            <person name="Margarido G.R.A."/>
            <person name="Almeida C.A."/>
            <person name="Ferrarezi J.A."/>
            <person name="Labate C.A."/>
        </authorList>
    </citation>
    <scope>NUCLEOTIDE SEQUENCE</scope>
    <source>
        <strain evidence="4">MF-1</strain>
    </source>
</reference>
<dbReference type="Gene3D" id="3.30.70.270">
    <property type="match status" value="2"/>
</dbReference>
<dbReference type="PANTHER" id="PTHR37984:SF5">
    <property type="entry name" value="PROTEIN NYNRIN-LIKE"/>
    <property type="match status" value="1"/>
</dbReference>
<evidence type="ECO:0000259" key="2">
    <source>
        <dbReference type="Pfam" id="PF17919"/>
    </source>
</evidence>
<sequence>MVFSSSEEEHFKHVASVLQRLRENNLFAKASKRVSHASSVEYLGYVVSSDGLKMDSSKVQQILHWPQSKNIKALRSFLGFANFYHCFIKNYPIKITSLTSLLKKDSPSIFNEEALSQLQILKEAFITTPILSHFNPSLPTNVETDASDYALGALLSQVNESGKHPIAFDSFMLLPADLNYDIHDKELLGIAWKAGHFTRCLFTLAQHVPESGMDFISNNPQNLHQIIKQHGLQESRFFSIKIEISSDLYDQIQNKVWQDKDYKETLKKLVRGESVTDYSLEPQAKLLLFKDRVVIPRNEEIQPNILQKCHNSPLAGHPGQEKALKLIKREFYLSGMNQFIKDYVSVTGALGQKYKSGLALSNQGTHLEDSKE</sequence>